<dbReference type="HOGENOM" id="CLU_2843892_0_0_9"/>
<name>B9YCW8_9FIRM</name>
<comment type="caution">
    <text evidence="1">The sequence shown here is derived from an EMBL/GenBank/DDBJ whole genome shotgun (WGS) entry which is preliminary data.</text>
</comment>
<dbReference type="Proteomes" id="UP000005950">
    <property type="component" value="Unassembled WGS sequence"/>
</dbReference>
<dbReference type="STRING" id="545696.HOLDEFILI_03680"/>
<reference evidence="1 2" key="1">
    <citation type="submission" date="2008-12" db="EMBL/GenBank/DDBJ databases">
        <authorList>
            <person name="Fulton L."/>
            <person name="Clifton S."/>
            <person name="Fulton B."/>
            <person name="Xu J."/>
            <person name="Minx P."/>
            <person name="Pepin K.H."/>
            <person name="Johnson M."/>
            <person name="Bhonagiri V."/>
            <person name="Nash W.E."/>
            <person name="Mardis E.R."/>
            <person name="Wilson R.K."/>
        </authorList>
    </citation>
    <scope>NUCLEOTIDE SEQUENCE [LARGE SCALE GENOMIC DNA]</scope>
    <source>
        <strain evidence="1 2">DSM 12042</strain>
    </source>
</reference>
<proteinExistence type="predicted"/>
<dbReference type="EMBL" id="ACCF01000233">
    <property type="protein sequence ID" value="EEF66158.1"/>
    <property type="molecule type" value="Genomic_DNA"/>
</dbReference>
<accession>B9YCW8</accession>
<gene>
    <name evidence="1" type="ORF">HOLDEFILI_03680</name>
</gene>
<dbReference type="AlphaFoldDB" id="B9YCW8"/>
<sequence length="65" mass="7165">MIISDSAEQRNEKTVDFHALLSIPRPRFSADCPCFFCSGKAGVQVKETKIPSLEKGIKKIPRTGS</sequence>
<evidence type="ECO:0000313" key="2">
    <source>
        <dbReference type="Proteomes" id="UP000005950"/>
    </source>
</evidence>
<protein>
    <submittedName>
        <fullName evidence="1">Uncharacterized protein</fullName>
    </submittedName>
</protein>
<organism evidence="1 2">
    <name type="scientific">Holdemania filiformis DSM 12042</name>
    <dbReference type="NCBI Taxonomy" id="545696"/>
    <lineage>
        <taxon>Bacteria</taxon>
        <taxon>Bacillati</taxon>
        <taxon>Bacillota</taxon>
        <taxon>Erysipelotrichia</taxon>
        <taxon>Erysipelotrichales</taxon>
        <taxon>Erysipelotrichaceae</taxon>
        <taxon>Holdemania</taxon>
    </lineage>
</organism>
<evidence type="ECO:0000313" key="1">
    <source>
        <dbReference type="EMBL" id="EEF66158.1"/>
    </source>
</evidence>
<reference evidence="1 2" key="2">
    <citation type="submission" date="2009-02" db="EMBL/GenBank/DDBJ databases">
        <title>Draft genome sequence of Holdemania filiformis DSM 12042.</title>
        <authorList>
            <person name="Sudarsanam P."/>
            <person name="Ley R."/>
            <person name="Guruge J."/>
            <person name="Turnbaugh P.J."/>
            <person name="Mahowald M."/>
            <person name="Liep D."/>
            <person name="Gordon J."/>
        </authorList>
    </citation>
    <scope>NUCLEOTIDE SEQUENCE [LARGE SCALE GENOMIC DNA]</scope>
    <source>
        <strain evidence="1 2">DSM 12042</strain>
    </source>
</reference>